<evidence type="ECO:0000313" key="3">
    <source>
        <dbReference type="Proteomes" id="UP000634011"/>
    </source>
</evidence>
<name>A0A923HF07_9BURK</name>
<protein>
    <submittedName>
        <fullName evidence="2">Xanthine dehydrogenase family protein molybdopterin-binding subunit</fullName>
    </submittedName>
</protein>
<sequence length="731" mass="79134">MNAPSMPSRRLFIGSSVVAGAWILGVSNISASNDAQAQELKVEPVKSPFDFWLKFTASDEVIAYTTVTSLGQGTFTSIAQIVAEELTLSMEKIHVEHAPVIAEFHQNRGGVPPGITTFGSRGFIAARITIGSACAAARDMLLLAASQLWQVPLEECILQSGTVYHQSTRRLLAFSQLFDIAATLPVPQKPKVKEPKDWQVLGKSTPRADIPSRVNGSAIFGIDVMPQGLLYAAVMHAPRFGESLVGVDQRPALKLKGVHKVVVLFSAVAVVADSYWTATVALKLLKPVWRASNKPVLDSEQMSAALLDAVTKGDGLPFPSARRQNVDGTAAALTKAAHIIDTTFEAPFLAHATMEPMNATIEVSRNRAQVWISTQSQSDTQRGIAEALGLKVEQVTLHSQHVGGGFGRRLEHDFAIEAALIAKDIGAPVKTIWSRENDTRAGYYRPMTTARLRLALDDQFMPMALRTDMASPSLLAYSKVTNGPAIKGYDWSTIMGLFGLAYPIPTMDTRWDNIDFGVPCGYWRSVGNSQNTLFIEQTLELAARAAGEDSIAYRRRLLRNHPRALGFINQFAEHAKWDAPLVPNSFRGFAMNGTGEDLYSAHIVEIEVLAPGKFKLSKIFAAIDPGIVANPKMVEAQMQGGTYFGLSAVLFGEISFKNGMVEQGNFDTYRLMQMANAPTIDVLVMSRGTEIAGVGEEGPPSIIAAVANALLAAGGKPIVRLPVNYSGWELA</sequence>
<organism evidence="2 3">
    <name type="scientific">Undibacterium jejuense</name>
    <dbReference type="NCBI Taxonomy" id="1344949"/>
    <lineage>
        <taxon>Bacteria</taxon>
        <taxon>Pseudomonadati</taxon>
        <taxon>Pseudomonadota</taxon>
        <taxon>Betaproteobacteria</taxon>
        <taxon>Burkholderiales</taxon>
        <taxon>Oxalobacteraceae</taxon>
        <taxon>Undibacterium</taxon>
    </lineage>
</organism>
<dbReference type="Pfam" id="PF02738">
    <property type="entry name" value="MoCoBD_1"/>
    <property type="match status" value="1"/>
</dbReference>
<evidence type="ECO:0000259" key="1">
    <source>
        <dbReference type="SMART" id="SM01008"/>
    </source>
</evidence>
<dbReference type="Pfam" id="PF20256">
    <property type="entry name" value="MoCoBD_2"/>
    <property type="match status" value="2"/>
</dbReference>
<gene>
    <name evidence="2" type="ORF">H8K32_01835</name>
</gene>
<dbReference type="InterPro" id="IPR008274">
    <property type="entry name" value="AldOxase/xan_DH_MoCoBD1"/>
</dbReference>
<dbReference type="Gene3D" id="3.90.1170.50">
    <property type="entry name" value="Aldehyde oxidase/xanthine dehydrogenase, a/b hammerhead"/>
    <property type="match status" value="1"/>
</dbReference>
<dbReference type="RefSeq" id="WP_186910748.1">
    <property type="nucleotide sequence ID" value="NZ_JACOFV010000001.1"/>
</dbReference>
<dbReference type="PIRSF" id="PIRSF036389">
    <property type="entry name" value="IOR_B"/>
    <property type="match status" value="1"/>
</dbReference>
<dbReference type="PANTHER" id="PTHR47495:SF2">
    <property type="entry name" value="ALDEHYDE DEHYDROGENASE"/>
    <property type="match status" value="1"/>
</dbReference>
<dbReference type="InterPro" id="IPR052516">
    <property type="entry name" value="N-heterocyclic_Hydroxylase"/>
</dbReference>
<dbReference type="PANTHER" id="PTHR47495">
    <property type="entry name" value="ALDEHYDE DEHYDROGENASE"/>
    <property type="match status" value="1"/>
</dbReference>
<dbReference type="InterPro" id="IPR046867">
    <property type="entry name" value="AldOxase/xan_DH_MoCoBD2"/>
</dbReference>
<dbReference type="Proteomes" id="UP000634011">
    <property type="component" value="Unassembled WGS sequence"/>
</dbReference>
<accession>A0A923HF07</accession>
<dbReference type="InterPro" id="IPR037165">
    <property type="entry name" value="AldOxase/xan_DH_Mopterin-bd_sf"/>
</dbReference>
<feature type="domain" description="Aldehyde oxidase/xanthine dehydrogenase a/b hammerhead" evidence="1">
    <location>
        <begin position="215"/>
        <end position="293"/>
    </location>
</feature>
<dbReference type="SMART" id="SM01008">
    <property type="entry name" value="Ald_Xan_dh_C"/>
    <property type="match status" value="1"/>
</dbReference>
<keyword evidence="3" id="KW-1185">Reference proteome</keyword>
<dbReference type="InterPro" id="IPR012368">
    <property type="entry name" value="OxRdtase_Mopterin-bd_su_IorB"/>
</dbReference>
<dbReference type="PROSITE" id="PS51318">
    <property type="entry name" value="TAT"/>
    <property type="match status" value="1"/>
</dbReference>
<dbReference type="InterPro" id="IPR000674">
    <property type="entry name" value="Ald_Oxase/Xan_DH_a/b"/>
</dbReference>
<dbReference type="EMBL" id="JACOFV010000001">
    <property type="protein sequence ID" value="MBC3860825.1"/>
    <property type="molecule type" value="Genomic_DNA"/>
</dbReference>
<reference evidence="2" key="1">
    <citation type="submission" date="2020-08" db="EMBL/GenBank/DDBJ databases">
        <title>Novel species isolated from subtropical streams in China.</title>
        <authorList>
            <person name="Lu H."/>
        </authorList>
    </citation>
    <scope>NUCLEOTIDE SEQUENCE</scope>
    <source>
        <strain evidence="2">KACC 12607</strain>
    </source>
</reference>
<dbReference type="AlphaFoldDB" id="A0A923HF07"/>
<evidence type="ECO:0000313" key="2">
    <source>
        <dbReference type="EMBL" id="MBC3860825.1"/>
    </source>
</evidence>
<dbReference type="InterPro" id="IPR006311">
    <property type="entry name" value="TAT_signal"/>
</dbReference>
<proteinExistence type="predicted"/>
<dbReference type="SUPFAM" id="SSF56003">
    <property type="entry name" value="Molybdenum cofactor-binding domain"/>
    <property type="match status" value="2"/>
</dbReference>
<comment type="caution">
    <text evidence="2">The sequence shown here is derived from an EMBL/GenBank/DDBJ whole genome shotgun (WGS) entry which is preliminary data.</text>
</comment>
<dbReference type="Gene3D" id="3.30.365.10">
    <property type="entry name" value="Aldehyde oxidase/xanthine dehydrogenase, molybdopterin binding domain"/>
    <property type="match status" value="4"/>
</dbReference>
<dbReference type="GO" id="GO:0016491">
    <property type="term" value="F:oxidoreductase activity"/>
    <property type="evidence" value="ECO:0007669"/>
    <property type="project" value="InterPro"/>
</dbReference>